<dbReference type="GeneID" id="66114411"/>
<name>A0A9P8AI58_9ASCO</name>
<protein>
    <recommendedName>
        <fullName evidence="1">AB hydrolase-1 domain-containing protein</fullName>
    </recommendedName>
</protein>
<dbReference type="InterPro" id="IPR029058">
    <property type="entry name" value="AB_hydrolase_fold"/>
</dbReference>
<evidence type="ECO:0000313" key="3">
    <source>
        <dbReference type="Proteomes" id="UP000790833"/>
    </source>
</evidence>
<gene>
    <name evidence="2" type="ORF">KQ657_001037</name>
</gene>
<keyword evidence="3" id="KW-1185">Reference proteome</keyword>
<sequence>MSLYTTEKKICEAAFPRHKGSTVSTSLRLNVVYHKYKTTTVLAENDIKINLVFVHGTGMNKAVWKYHINKLFQLAKSKGWPLDLVISIDAIQLGDSAILNKGKLGWLYHWADGAKDINSVIRHEQGTTGDYIQDDYHKNVAIGHSIGGHQVLVASFYEPELYAAVVPIEAVVYSNPAYTQKFIKVFGKLSGLILDTFDLIGDVNMYFKELSFYRNTNPEILDDFLKEEIYVVEEGEAESLEIKYKTKCSRENQMVSYISSAISLTHAMALLPLLKNRVYHIVGTEATWNPPESVSWIRDNIDSKLITAIDLPGEHLLNIENPDQMVDTIGGIIDKESEHYKRALETSPFSRGKDTEKSVEQNLNNLLTGDVLNVDYFEVSLGPETKKSKL</sequence>
<dbReference type="InterPro" id="IPR000073">
    <property type="entry name" value="AB_hydrolase_1"/>
</dbReference>
<proteinExistence type="predicted"/>
<reference evidence="2" key="1">
    <citation type="submission" date="2021-03" db="EMBL/GenBank/DDBJ databases">
        <authorList>
            <person name="Palmer J.M."/>
        </authorList>
    </citation>
    <scope>NUCLEOTIDE SEQUENCE</scope>
    <source>
        <strain evidence="2">ARV_011</strain>
    </source>
</reference>
<evidence type="ECO:0000259" key="1">
    <source>
        <dbReference type="Pfam" id="PF12697"/>
    </source>
</evidence>
<comment type="caution">
    <text evidence="2">The sequence shown here is derived from an EMBL/GenBank/DDBJ whole genome shotgun (WGS) entry which is preliminary data.</text>
</comment>
<accession>A0A9P8AI58</accession>
<evidence type="ECO:0000313" key="2">
    <source>
        <dbReference type="EMBL" id="KAG7193274.1"/>
    </source>
</evidence>
<feature type="domain" description="AB hydrolase-1" evidence="1">
    <location>
        <begin position="51"/>
        <end position="327"/>
    </location>
</feature>
<dbReference type="EMBL" id="JAHMUF010000013">
    <property type="protein sequence ID" value="KAG7193274.1"/>
    <property type="molecule type" value="Genomic_DNA"/>
</dbReference>
<dbReference type="OrthoDB" id="94039at2759"/>
<organism evidence="2 3">
    <name type="scientific">Scheffersomyces spartinae</name>
    <dbReference type="NCBI Taxonomy" id="45513"/>
    <lineage>
        <taxon>Eukaryota</taxon>
        <taxon>Fungi</taxon>
        <taxon>Dikarya</taxon>
        <taxon>Ascomycota</taxon>
        <taxon>Saccharomycotina</taxon>
        <taxon>Pichiomycetes</taxon>
        <taxon>Debaryomycetaceae</taxon>
        <taxon>Scheffersomyces</taxon>
    </lineage>
</organism>
<dbReference type="RefSeq" id="XP_043048822.1">
    <property type="nucleotide sequence ID" value="XM_043191850.1"/>
</dbReference>
<dbReference type="Pfam" id="PF12697">
    <property type="entry name" value="Abhydrolase_6"/>
    <property type="match status" value="1"/>
</dbReference>
<dbReference type="Proteomes" id="UP000790833">
    <property type="component" value="Unassembled WGS sequence"/>
</dbReference>
<dbReference type="Gene3D" id="3.40.50.1820">
    <property type="entry name" value="alpha/beta hydrolase"/>
    <property type="match status" value="1"/>
</dbReference>
<dbReference type="SUPFAM" id="SSF53474">
    <property type="entry name" value="alpha/beta-Hydrolases"/>
    <property type="match status" value="1"/>
</dbReference>
<dbReference type="AlphaFoldDB" id="A0A9P8AI58"/>